<dbReference type="Gene3D" id="3.30.310.50">
    <property type="entry name" value="Alpha-D-phosphohexomutase, C-terminal domain"/>
    <property type="match status" value="1"/>
</dbReference>
<dbReference type="Pfam" id="PF09981">
    <property type="entry name" value="DUF2218"/>
    <property type="match status" value="1"/>
</dbReference>
<accession>A0A7W7ZAW2</accession>
<dbReference type="PIRSF" id="PIRSF028291">
    <property type="entry name" value="UCP028291"/>
    <property type="match status" value="1"/>
</dbReference>
<gene>
    <name evidence="1" type="ORF">HDF16_001214</name>
</gene>
<proteinExistence type="predicted"/>
<protein>
    <recommendedName>
        <fullName evidence="3">DUF2218 domain-containing protein</fullName>
    </recommendedName>
</protein>
<comment type="caution">
    <text evidence="1">The sequence shown here is derived from an EMBL/GenBank/DDBJ whole genome shotgun (WGS) entry which is preliminary data.</text>
</comment>
<evidence type="ECO:0000313" key="1">
    <source>
        <dbReference type="EMBL" id="MBB5056529.1"/>
    </source>
</evidence>
<dbReference type="InterPro" id="IPR014543">
    <property type="entry name" value="UCP028291"/>
</dbReference>
<dbReference type="RefSeq" id="WP_184214517.1">
    <property type="nucleotide sequence ID" value="NZ_JACHIP010000002.1"/>
</dbReference>
<name>A0A7W7ZAW2_9BACT</name>
<dbReference type="AlphaFoldDB" id="A0A7W7ZAW2"/>
<evidence type="ECO:0000313" key="2">
    <source>
        <dbReference type="Proteomes" id="UP000540989"/>
    </source>
</evidence>
<dbReference type="Proteomes" id="UP000540989">
    <property type="component" value="Unassembled WGS sequence"/>
</dbReference>
<evidence type="ECO:0008006" key="3">
    <source>
        <dbReference type="Google" id="ProtNLM"/>
    </source>
</evidence>
<organism evidence="1 2">
    <name type="scientific">Granulicella aggregans</name>
    <dbReference type="NCBI Taxonomy" id="474949"/>
    <lineage>
        <taxon>Bacteria</taxon>
        <taxon>Pseudomonadati</taxon>
        <taxon>Acidobacteriota</taxon>
        <taxon>Terriglobia</taxon>
        <taxon>Terriglobales</taxon>
        <taxon>Acidobacteriaceae</taxon>
        <taxon>Granulicella</taxon>
    </lineage>
</organism>
<keyword evidence="2" id="KW-1185">Reference proteome</keyword>
<sequence>MITDISTLTKISEGRVATENASSYLRKLCQHWAHKFPVKYDDTHGKIDLAAGKCILFADAAGLTVKLMMPEDGDELRLQQVVEEHIKRFAFKETLEFAWGPVAAESSMSKS</sequence>
<reference evidence="1 2" key="1">
    <citation type="submission" date="2020-08" db="EMBL/GenBank/DDBJ databases">
        <title>Genomic Encyclopedia of Type Strains, Phase IV (KMG-V): Genome sequencing to study the core and pangenomes of soil and plant-associated prokaryotes.</title>
        <authorList>
            <person name="Whitman W."/>
        </authorList>
    </citation>
    <scope>NUCLEOTIDE SEQUENCE [LARGE SCALE GENOMIC DNA]</scope>
    <source>
        <strain evidence="1 2">M8UP14</strain>
    </source>
</reference>
<dbReference type="EMBL" id="JACHIP010000002">
    <property type="protein sequence ID" value="MBB5056529.1"/>
    <property type="molecule type" value="Genomic_DNA"/>
</dbReference>